<dbReference type="CDD" id="cd24054">
    <property type="entry name" value="ASKHA_NBD_AaPPX-GppA_MtPPX2-like"/>
    <property type="match status" value="1"/>
</dbReference>
<dbReference type="GO" id="GO:0016462">
    <property type="term" value="F:pyrophosphatase activity"/>
    <property type="evidence" value="ECO:0007669"/>
    <property type="project" value="TreeGrafter"/>
</dbReference>
<dbReference type="PANTHER" id="PTHR30005:SF0">
    <property type="entry name" value="RETROGRADE REGULATION PROTEIN 2"/>
    <property type="match status" value="1"/>
</dbReference>
<dbReference type="PANTHER" id="PTHR30005">
    <property type="entry name" value="EXOPOLYPHOSPHATASE"/>
    <property type="match status" value="1"/>
</dbReference>
<dbReference type="Gene3D" id="3.30.420.150">
    <property type="entry name" value="Exopolyphosphatase. Domain 2"/>
    <property type="match status" value="1"/>
</dbReference>
<dbReference type="SUPFAM" id="SSF53067">
    <property type="entry name" value="Actin-like ATPase domain"/>
    <property type="match status" value="2"/>
</dbReference>
<dbReference type="Proteomes" id="UP000230821">
    <property type="component" value="Unassembled WGS sequence"/>
</dbReference>
<feature type="domain" description="Ppx/GppA phosphatase N-terminal" evidence="1">
    <location>
        <begin position="18"/>
        <end position="279"/>
    </location>
</feature>
<gene>
    <name evidence="2" type="ORF">CSA56_03645</name>
</gene>
<evidence type="ECO:0000313" key="2">
    <source>
        <dbReference type="EMBL" id="PIE35585.1"/>
    </source>
</evidence>
<sequence length="299" mass="32478">MAKYAVIDVGTNSIKFHIAEKNAAKAWSVVADSVDITRLGEGMQSTGKISDEAMTRNVKAISDMVHVFWEQDVQDIVAVGTMCLRTATNASEFVQRVQQECGITIEVIPGEEEARLAYIAVKSGIGLERGNLVIFDTGGGSTEFIFGKDEQVEKRFSLNVGAVRFTEHVLTSDPVTQAELDQTVAAIEKDFEELQFDGSVDALVGMGGTVTNLSAVKHQMTDYDPDVIQGSILKLAEIERQIAMYASKTIAERREIAGLQPKRADVILAGTLIVSAIMKKAGAKQGCSSVRIFSEEKRL</sequence>
<protein>
    <submittedName>
        <fullName evidence="2">Phosphatase</fullName>
    </submittedName>
</protein>
<dbReference type="InterPro" id="IPR043129">
    <property type="entry name" value="ATPase_NBD"/>
</dbReference>
<name>A0A2G6KIV8_9BACT</name>
<proteinExistence type="predicted"/>
<evidence type="ECO:0000259" key="1">
    <source>
        <dbReference type="Pfam" id="PF02541"/>
    </source>
</evidence>
<dbReference type="Pfam" id="PF02541">
    <property type="entry name" value="Ppx-GppA"/>
    <property type="match status" value="1"/>
</dbReference>
<comment type="caution">
    <text evidence="2">The sequence shown here is derived from an EMBL/GenBank/DDBJ whole genome shotgun (WGS) entry which is preliminary data.</text>
</comment>
<reference evidence="2 3" key="1">
    <citation type="submission" date="2017-10" db="EMBL/GenBank/DDBJ databases">
        <title>Novel microbial diversity and functional potential in the marine mammal oral microbiome.</title>
        <authorList>
            <person name="Dudek N.K."/>
            <person name="Sun C.L."/>
            <person name="Burstein D."/>
            <person name="Kantor R.S."/>
            <person name="Aliaga Goltsman D.S."/>
            <person name="Bik E.M."/>
            <person name="Thomas B.C."/>
            <person name="Banfield J.F."/>
            <person name="Relman D.A."/>
        </authorList>
    </citation>
    <scope>NUCLEOTIDE SEQUENCE [LARGE SCALE GENOMIC DNA]</scope>
    <source>
        <strain evidence="2">DOLJORAL78_47_16</strain>
    </source>
</reference>
<dbReference type="InterPro" id="IPR050273">
    <property type="entry name" value="GppA/Ppx_hydrolase"/>
</dbReference>
<organism evidence="2 3">
    <name type="scientific">candidate division KSB3 bacterium</name>
    <dbReference type="NCBI Taxonomy" id="2044937"/>
    <lineage>
        <taxon>Bacteria</taxon>
        <taxon>candidate division KSB3</taxon>
    </lineage>
</organism>
<accession>A0A2G6KIV8</accession>
<dbReference type="AlphaFoldDB" id="A0A2G6KIV8"/>
<dbReference type="InterPro" id="IPR003695">
    <property type="entry name" value="Ppx_GppA_N"/>
</dbReference>
<dbReference type="EMBL" id="PDSK01000039">
    <property type="protein sequence ID" value="PIE35585.1"/>
    <property type="molecule type" value="Genomic_DNA"/>
</dbReference>
<dbReference type="Gene3D" id="3.30.420.40">
    <property type="match status" value="1"/>
</dbReference>
<evidence type="ECO:0000313" key="3">
    <source>
        <dbReference type="Proteomes" id="UP000230821"/>
    </source>
</evidence>